<dbReference type="GO" id="GO:0051287">
    <property type="term" value="F:NAD binding"/>
    <property type="evidence" value="ECO:0007669"/>
    <property type="project" value="InterPro"/>
</dbReference>
<dbReference type="Gene3D" id="3.40.50.720">
    <property type="entry name" value="NAD(P)-binding Rossmann-like Domain"/>
    <property type="match status" value="1"/>
</dbReference>
<dbReference type="SUPFAM" id="SSF48179">
    <property type="entry name" value="6-phosphogluconate dehydrogenase C-terminal domain-like"/>
    <property type="match status" value="1"/>
</dbReference>
<evidence type="ECO:0000313" key="6">
    <source>
        <dbReference type="EMBL" id="MCB4825032.1"/>
    </source>
</evidence>
<feature type="active site" evidence="3">
    <location>
        <position position="174"/>
    </location>
</feature>
<evidence type="ECO:0000256" key="1">
    <source>
        <dbReference type="ARBA" id="ARBA00023002"/>
    </source>
</evidence>
<dbReference type="PROSITE" id="PS00895">
    <property type="entry name" value="3_HYDROXYISOBUT_DH"/>
    <property type="match status" value="1"/>
</dbReference>
<dbReference type="InterPro" id="IPR015815">
    <property type="entry name" value="HIBADH-related"/>
</dbReference>
<dbReference type="RefSeq" id="WP_226613682.1">
    <property type="nucleotide sequence ID" value="NZ_JAJAQI010000062.1"/>
</dbReference>
<evidence type="ECO:0000256" key="2">
    <source>
        <dbReference type="ARBA" id="ARBA00023027"/>
    </source>
</evidence>
<dbReference type="PANTHER" id="PTHR22981:SF7">
    <property type="entry name" value="3-HYDROXYISOBUTYRATE DEHYDROGENASE, MITOCHONDRIAL"/>
    <property type="match status" value="1"/>
</dbReference>
<dbReference type="Pfam" id="PF14833">
    <property type="entry name" value="NAD_binding_11"/>
    <property type="match status" value="1"/>
</dbReference>
<comment type="caution">
    <text evidence="6">The sequence shown here is derived from an EMBL/GenBank/DDBJ whole genome shotgun (WGS) entry which is preliminary data.</text>
</comment>
<dbReference type="InterPro" id="IPR013328">
    <property type="entry name" value="6PGD_dom2"/>
</dbReference>
<dbReference type="Proteomes" id="UP001139311">
    <property type="component" value="Unassembled WGS sequence"/>
</dbReference>
<dbReference type="SUPFAM" id="SSF51735">
    <property type="entry name" value="NAD(P)-binding Rossmann-fold domains"/>
    <property type="match status" value="1"/>
</dbReference>
<feature type="domain" description="3-hydroxyisobutyrate dehydrogenase-like NAD-binding" evidence="5">
    <location>
        <begin position="168"/>
        <end position="287"/>
    </location>
</feature>
<evidence type="ECO:0000259" key="4">
    <source>
        <dbReference type="Pfam" id="PF03446"/>
    </source>
</evidence>
<dbReference type="Gene3D" id="1.10.1040.10">
    <property type="entry name" value="N-(1-d-carboxylethyl)-l-norvaline Dehydrogenase, domain 2"/>
    <property type="match status" value="1"/>
</dbReference>
<dbReference type="InterPro" id="IPR006115">
    <property type="entry name" value="6PGDH_NADP-bd"/>
</dbReference>
<evidence type="ECO:0000313" key="7">
    <source>
        <dbReference type="Proteomes" id="UP001139311"/>
    </source>
</evidence>
<keyword evidence="2" id="KW-0520">NAD</keyword>
<keyword evidence="7" id="KW-1185">Reference proteome</keyword>
<dbReference type="PIRSF" id="PIRSF000103">
    <property type="entry name" value="HIBADH"/>
    <property type="match status" value="1"/>
</dbReference>
<gene>
    <name evidence="6" type="ORF">LHA35_25225</name>
</gene>
<proteinExistence type="predicted"/>
<dbReference type="InterPro" id="IPR002204">
    <property type="entry name" value="3-OH-isobutyrate_DH-rel_CS"/>
</dbReference>
<organism evidence="6 7">
    <name type="scientific">Roseicella aerolata</name>
    <dbReference type="NCBI Taxonomy" id="2883479"/>
    <lineage>
        <taxon>Bacteria</taxon>
        <taxon>Pseudomonadati</taxon>
        <taxon>Pseudomonadota</taxon>
        <taxon>Alphaproteobacteria</taxon>
        <taxon>Acetobacterales</taxon>
        <taxon>Roseomonadaceae</taxon>
        <taxon>Roseicella</taxon>
    </lineage>
</organism>
<feature type="domain" description="6-phosphogluconate dehydrogenase NADP-binding" evidence="4">
    <location>
        <begin position="7"/>
        <end position="164"/>
    </location>
</feature>
<dbReference type="GO" id="GO:0016616">
    <property type="term" value="F:oxidoreductase activity, acting on the CH-OH group of donors, NAD or NADP as acceptor"/>
    <property type="evidence" value="ECO:0007669"/>
    <property type="project" value="TreeGrafter"/>
</dbReference>
<dbReference type="Pfam" id="PF03446">
    <property type="entry name" value="NAD_binding_2"/>
    <property type="match status" value="1"/>
</dbReference>
<reference evidence="6" key="1">
    <citation type="submission" date="2021-10" db="EMBL/GenBank/DDBJ databases">
        <title>Roseicella aerolatum sp. nov., isolated from aerosols of e-waste dismantling site.</title>
        <authorList>
            <person name="Qin T."/>
        </authorList>
    </citation>
    <scope>NUCLEOTIDE SEQUENCE</scope>
    <source>
        <strain evidence="6">GB24</strain>
    </source>
</reference>
<keyword evidence="1" id="KW-0560">Oxidoreductase</keyword>
<dbReference type="InterPro" id="IPR029154">
    <property type="entry name" value="HIBADH-like_NADP-bd"/>
</dbReference>
<dbReference type="InterPro" id="IPR008927">
    <property type="entry name" value="6-PGluconate_DH-like_C_sf"/>
</dbReference>
<dbReference type="PANTHER" id="PTHR22981">
    <property type="entry name" value="3-HYDROXYISOBUTYRATE DEHYDROGENASE-RELATED"/>
    <property type="match status" value="1"/>
</dbReference>
<dbReference type="GO" id="GO:0016054">
    <property type="term" value="P:organic acid catabolic process"/>
    <property type="evidence" value="ECO:0007669"/>
    <property type="project" value="UniProtKB-ARBA"/>
</dbReference>
<name>A0A9X1IIB6_9PROT</name>
<dbReference type="AlphaFoldDB" id="A0A9X1IIB6"/>
<dbReference type="GO" id="GO:0050661">
    <property type="term" value="F:NADP binding"/>
    <property type="evidence" value="ECO:0007669"/>
    <property type="project" value="InterPro"/>
</dbReference>
<sequence length="299" mass="30873">MSDATHIGFLGLGQMGAPMAERLLGPDVQLHVFDPREAAMTPFVARGAKAHASPKAVADAAGIVFACLPSGKVSEAAALGSEGVIHGSSIRIHAEMSTIGRPTVQRIAEGLAPRGIALVDTPISGGPAGARAGTLAMMVAGQPTAVEALRPWLQRIGRSVFVLGDQPGQGQVMKLVNNLIFAANVVSAFEGFSLGAKAGLDPDTMVQVVNAGTGRSFVSDAIMPRILSGAFGFGATIDVVDKDVLLGLEEARSLGVPMWGIEQAARLWRFAASQGAGGDDISELVRVMEGWAGAEIRSR</sequence>
<evidence type="ECO:0000259" key="5">
    <source>
        <dbReference type="Pfam" id="PF14833"/>
    </source>
</evidence>
<dbReference type="EMBL" id="JAJAQI010000062">
    <property type="protein sequence ID" value="MCB4825032.1"/>
    <property type="molecule type" value="Genomic_DNA"/>
</dbReference>
<accession>A0A9X1IIB6</accession>
<protein>
    <submittedName>
        <fullName evidence="6">NAD(P)-dependent oxidoreductase</fullName>
    </submittedName>
</protein>
<evidence type="ECO:0000256" key="3">
    <source>
        <dbReference type="PIRSR" id="PIRSR000103-1"/>
    </source>
</evidence>
<dbReference type="InterPro" id="IPR036291">
    <property type="entry name" value="NAD(P)-bd_dom_sf"/>
</dbReference>